<evidence type="ECO:0000313" key="1">
    <source>
        <dbReference type="EMBL" id="GBN33576.1"/>
    </source>
</evidence>
<reference evidence="1 2" key="1">
    <citation type="journal article" date="2019" name="Sci. Rep.">
        <title>Orb-weaving spider Araneus ventricosus genome elucidates the spidroin gene catalogue.</title>
        <authorList>
            <person name="Kono N."/>
            <person name="Nakamura H."/>
            <person name="Ohtoshi R."/>
            <person name="Moran D.A.P."/>
            <person name="Shinohara A."/>
            <person name="Yoshida Y."/>
            <person name="Fujiwara M."/>
            <person name="Mori M."/>
            <person name="Tomita M."/>
            <person name="Arakawa K."/>
        </authorList>
    </citation>
    <scope>NUCLEOTIDE SEQUENCE [LARGE SCALE GENOMIC DNA]</scope>
</reference>
<name>A0A4Y2N6W9_ARAVE</name>
<keyword evidence="2" id="KW-1185">Reference proteome</keyword>
<comment type="caution">
    <text evidence="1">The sequence shown here is derived from an EMBL/GenBank/DDBJ whole genome shotgun (WGS) entry which is preliminary data.</text>
</comment>
<protein>
    <submittedName>
        <fullName evidence="1">Uncharacterized protein</fullName>
    </submittedName>
</protein>
<evidence type="ECO:0000313" key="2">
    <source>
        <dbReference type="Proteomes" id="UP000499080"/>
    </source>
</evidence>
<accession>A0A4Y2N6W9</accession>
<proteinExistence type="predicted"/>
<dbReference type="EMBL" id="BGPR01008401">
    <property type="protein sequence ID" value="GBN33576.1"/>
    <property type="molecule type" value="Genomic_DNA"/>
</dbReference>
<sequence length="92" mass="10376">MCTPSPLESSKKFVEVIDLLCVVSYRLRELTGRLEIPAVGLDQWSISLGAWRRAFFWIAGYWGRRVQSGPPREINEFYGPGTASLSAITLTR</sequence>
<gene>
    <name evidence="1" type="ORF">AVEN_251797_1</name>
</gene>
<organism evidence="1 2">
    <name type="scientific">Araneus ventricosus</name>
    <name type="common">Orbweaver spider</name>
    <name type="synonym">Epeira ventricosa</name>
    <dbReference type="NCBI Taxonomy" id="182803"/>
    <lineage>
        <taxon>Eukaryota</taxon>
        <taxon>Metazoa</taxon>
        <taxon>Ecdysozoa</taxon>
        <taxon>Arthropoda</taxon>
        <taxon>Chelicerata</taxon>
        <taxon>Arachnida</taxon>
        <taxon>Araneae</taxon>
        <taxon>Araneomorphae</taxon>
        <taxon>Entelegynae</taxon>
        <taxon>Araneoidea</taxon>
        <taxon>Araneidae</taxon>
        <taxon>Araneus</taxon>
    </lineage>
</organism>
<dbReference type="AlphaFoldDB" id="A0A4Y2N6W9"/>
<dbReference type="Proteomes" id="UP000499080">
    <property type="component" value="Unassembled WGS sequence"/>
</dbReference>